<gene>
    <name evidence="2" type="ORF">POSPLADRAFT_1129319</name>
</gene>
<dbReference type="RefSeq" id="XP_024344867.1">
    <property type="nucleotide sequence ID" value="XM_024483831.1"/>
</dbReference>
<name>A0A1X6NI84_9APHY</name>
<accession>A0A1X6NI84</accession>
<keyword evidence="3" id="KW-1185">Reference proteome</keyword>
<sequence>MSIQAGNYRIQNVGTGNYVDLADGSSAQDTKVQGFMDLNNLNQLVRHNEHKYWQFEKVGDNTWKILNAASGTYMLAPVHAINQGVVGGTPPDVFTLIDSDGSYQIKLVGEALVLYLGSSVNFTQIILQAADGGDNNQFWYLHPVTA</sequence>
<proteinExistence type="predicted"/>
<dbReference type="InterPro" id="IPR000772">
    <property type="entry name" value="Ricin_B_lectin"/>
</dbReference>
<dbReference type="CDD" id="cd23455">
    <property type="entry name" value="beta-trefoil_Ricin_RSA"/>
    <property type="match status" value="1"/>
</dbReference>
<dbReference type="Gene3D" id="2.80.10.50">
    <property type="match status" value="1"/>
</dbReference>
<reference evidence="2 3" key="1">
    <citation type="submission" date="2017-04" db="EMBL/GenBank/DDBJ databases">
        <title>Genome Sequence of the Model Brown-Rot Fungus Postia placenta SB12.</title>
        <authorList>
            <consortium name="DOE Joint Genome Institute"/>
            <person name="Gaskell J."/>
            <person name="Kersten P."/>
            <person name="Larrondo L.F."/>
            <person name="Canessa P."/>
            <person name="Martinez D."/>
            <person name="Hibbett D."/>
            <person name="Schmoll M."/>
            <person name="Kubicek C.P."/>
            <person name="Martinez A.T."/>
            <person name="Yadav J."/>
            <person name="Master E."/>
            <person name="Magnuson J.K."/>
            <person name="James T."/>
            <person name="Yaver D."/>
            <person name="Berka R."/>
            <person name="Labutti K."/>
            <person name="Lipzen A."/>
            <person name="Aerts A."/>
            <person name="Barry K."/>
            <person name="Henrissat B."/>
            <person name="Blanchette R."/>
            <person name="Grigoriev I."/>
            <person name="Cullen D."/>
        </authorList>
    </citation>
    <scope>NUCLEOTIDE SEQUENCE [LARGE SCALE GENOMIC DNA]</scope>
    <source>
        <strain evidence="2 3">MAD-698-R-SB12</strain>
    </source>
</reference>
<dbReference type="Proteomes" id="UP000194127">
    <property type="component" value="Unassembled WGS sequence"/>
</dbReference>
<dbReference type="EMBL" id="KZ110591">
    <property type="protein sequence ID" value="OSX68073.1"/>
    <property type="molecule type" value="Genomic_DNA"/>
</dbReference>
<dbReference type="Pfam" id="PF14200">
    <property type="entry name" value="RicinB_lectin_2"/>
    <property type="match status" value="1"/>
</dbReference>
<dbReference type="InterPro" id="IPR035992">
    <property type="entry name" value="Ricin_B-like_lectins"/>
</dbReference>
<evidence type="ECO:0000313" key="3">
    <source>
        <dbReference type="Proteomes" id="UP000194127"/>
    </source>
</evidence>
<feature type="domain" description="Ricin B lectin" evidence="1">
    <location>
        <begin position="52"/>
        <end position="127"/>
    </location>
</feature>
<dbReference type="SUPFAM" id="SSF50370">
    <property type="entry name" value="Ricin B-like lectins"/>
    <property type="match status" value="1"/>
</dbReference>
<dbReference type="GeneID" id="36328780"/>
<organism evidence="2 3">
    <name type="scientific">Postia placenta MAD-698-R-SB12</name>
    <dbReference type="NCBI Taxonomy" id="670580"/>
    <lineage>
        <taxon>Eukaryota</taxon>
        <taxon>Fungi</taxon>
        <taxon>Dikarya</taxon>
        <taxon>Basidiomycota</taxon>
        <taxon>Agaricomycotina</taxon>
        <taxon>Agaricomycetes</taxon>
        <taxon>Polyporales</taxon>
        <taxon>Adustoporiaceae</taxon>
        <taxon>Rhodonia</taxon>
    </lineage>
</organism>
<evidence type="ECO:0000313" key="2">
    <source>
        <dbReference type="EMBL" id="OSX68073.1"/>
    </source>
</evidence>
<protein>
    <submittedName>
        <fullName evidence="2">Carbohydrate-binding module family 13 protein</fullName>
    </submittedName>
</protein>
<dbReference type="OrthoDB" id="3192089at2759"/>
<dbReference type="AlphaFoldDB" id="A0A1X6NI84"/>
<evidence type="ECO:0000259" key="1">
    <source>
        <dbReference type="Pfam" id="PF14200"/>
    </source>
</evidence>